<dbReference type="InterPro" id="IPR005162">
    <property type="entry name" value="Retrotrans_gag_dom"/>
</dbReference>
<name>A0A178U7C3_ARATH</name>
<gene>
    <name evidence="3" type="ORF">AXX17_ATUG04630</name>
</gene>
<evidence type="ECO:0000313" key="4">
    <source>
        <dbReference type="Proteomes" id="UP000078284"/>
    </source>
</evidence>
<dbReference type="PANTHER" id="PTHR33067:SF9">
    <property type="entry name" value="RNA-DIRECTED DNA POLYMERASE"/>
    <property type="match status" value="1"/>
</dbReference>
<evidence type="ECO:0000259" key="2">
    <source>
        <dbReference type="Pfam" id="PF03732"/>
    </source>
</evidence>
<accession>A0A178U7C3</accession>
<reference evidence="4" key="1">
    <citation type="journal article" date="2016" name="Proc. Natl. Acad. Sci. U.S.A.">
        <title>Chromosome-level assembly of Arabidopsis thaliana Ler reveals the extent of translocation and inversion polymorphisms.</title>
        <authorList>
            <person name="Zapata L."/>
            <person name="Ding J."/>
            <person name="Willing E.M."/>
            <person name="Hartwig B."/>
            <person name="Bezdan D."/>
            <person name="Jiao W.B."/>
            <person name="Patel V."/>
            <person name="Velikkakam James G."/>
            <person name="Koornneef M."/>
            <person name="Ossowski S."/>
            <person name="Schneeberger K."/>
        </authorList>
    </citation>
    <scope>NUCLEOTIDE SEQUENCE [LARGE SCALE GENOMIC DNA]</scope>
    <source>
        <strain evidence="4">cv. Landsberg erecta</strain>
    </source>
</reference>
<protein>
    <recommendedName>
        <fullName evidence="2">Retrotransposon gag domain-containing protein</fullName>
    </recommendedName>
</protein>
<sequence>MDHIEHFDDLVLNIKANGVSEDYLLCKLFPYSLAREAVSWLKQLKASSLTILRSIKKAFLNNFYDDAKFEKVRNKMSTFTQSQRSMGSLQGISTGLPASWLQQGTTSRYPTDATSLIENLACKKSTKNADFERKKIAGAVSRNQMVEMFKYLKLHNPLRDKKLHDLGSFVLDYSISTSRFSHSLCDLGSSINLMPKFVVERLGMTIYKHTRITLLFSDRSKQIHEELKDPLILGRAFLATAGARIEVKKGRISLHICDKEMELGMDGSEFTSPISSIATNKDKSSLAAQTSLLEPTTETPTA</sequence>
<dbReference type="Proteomes" id="UP000078284">
    <property type="component" value="Unassembled WGS sequence"/>
</dbReference>
<feature type="region of interest" description="Disordered" evidence="1">
    <location>
        <begin position="281"/>
        <end position="302"/>
    </location>
</feature>
<dbReference type="Pfam" id="PF03732">
    <property type="entry name" value="Retrotrans_gag"/>
    <property type="match status" value="1"/>
</dbReference>
<dbReference type="EMBL" id="LUHQ01000026">
    <property type="protein sequence ID" value="OAO89087.1"/>
    <property type="molecule type" value="Genomic_DNA"/>
</dbReference>
<organism evidence="3 4">
    <name type="scientific">Arabidopsis thaliana</name>
    <name type="common">Mouse-ear cress</name>
    <dbReference type="NCBI Taxonomy" id="3702"/>
    <lineage>
        <taxon>Eukaryota</taxon>
        <taxon>Viridiplantae</taxon>
        <taxon>Streptophyta</taxon>
        <taxon>Embryophyta</taxon>
        <taxon>Tracheophyta</taxon>
        <taxon>Spermatophyta</taxon>
        <taxon>Magnoliopsida</taxon>
        <taxon>eudicotyledons</taxon>
        <taxon>Gunneridae</taxon>
        <taxon>Pentapetalae</taxon>
        <taxon>rosids</taxon>
        <taxon>malvids</taxon>
        <taxon>Brassicales</taxon>
        <taxon>Brassicaceae</taxon>
        <taxon>Camelineae</taxon>
        <taxon>Arabidopsis</taxon>
    </lineage>
</organism>
<dbReference type="PANTHER" id="PTHR33067">
    <property type="entry name" value="RNA-DIRECTED DNA POLYMERASE-RELATED"/>
    <property type="match status" value="1"/>
</dbReference>
<feature type="domain" description="Retrotransposon gag" evidence="2">
    <location>
        <begin position="27"/>
        <end position="85"/>
    </location>
</feature>
<proteinExistence type="predicted"/>
<dbReference type="AlphaFoldDB" id="A0A178U7C3"/>
<feature type="compositionally biased region" description="Low complexity" evidence="1">
    <location>
        <begin position="292"/>
        <end position="302"/>
    </location>
</feature>
<comment type="caution">
    <text evidence="3">The sequence shown here is derived from an EMBL/GenBank/DDBJ whole genome shotgun (WGS) entry which is preliminary data.</text>
</comment>
<evidence type="ECO:0000256" key="1">
    <source>
        <dbReference type="SAM" id="MobiDB-lite"/>
    </source>
</evidence>
<evidence type="ECO:0000313" key="3">
    <source>
        <dbReference type="EMBL" id="OAO89087.1"/>
    </source>
</evidence>